<dbReference type="PROSITE" id="PS51898">
    <property type="entry name" value="TYR_RECOMBINASE"/>
    <property type="match status" value="1"/>
</dbReference>
<dbReference type="OrthoDB" id="662444at2"/>
<dbReference type="PANTHER" id="PTHR30349:SF94">
    <property type="entry name" value="INTEGRASE_RECOMBINASE HI_1414-RELATED"/>
    <property type="match status" value="1"/>
</dbReference>
<dbReference type="GO" id="GO:0003677">
    <property type="term" value="F:DNA binding"/>
    <property type="evidence" value="ECO:0007669"/>
    <property type="project" value="InterPro"/>
</dbReference>
<dbReference type="CDD" id="cd00796">
    <property type="entry name" value="INT_Rci_Hp1_C"/>
    <property type="match status" value="1"/>
</dbReference>
<keyword evidence="2" id="KW-0233">DNA recombination</keyword>
<dbReference type="KEGG" id="cke:B5M06_16570"/>
<proteinExistence type="predicted"/>
<evidence type="ECO:0000256" key="2">
    <source>
        <dbReference type="ARBA" id="ARBA00023172"/>
    </source>
</evidence>
<dbReference type="AlphaFoldDB" id="A0A1V0BI58"/>
<dbReference type="Pfam" id="PF00589">
    <property type="entry name" value="Phage_integrase"/>
    <property type="match status" value="1"/>
</dbReference>
<sequence length="338" mass="38787">MAYYRKLKTGWRAEVVRDGVRKSAVRPTKAEAQAWAVAEEAAILAGTRGQFPKRTLEEAIEKYRKEVISKKPANRQRADNLRLDSLIRDFPWLTGKVLHEITGTDLAKWRDTRLETVLPNTVLREAQLYRPIWTIAIREWRWAGESPWKSIKLPAKGLARRRTSAWSEVRLMLRNAGVTHGQPPQSPMQETAWTMLVALHTALRSGEILRMSRSTVDLKRRVYTLNEHKTAGHVGVRKVPLTRRSLRVLQMLDAAAAAAGRDNFFTISDASRDVLYRKLRDRVMVEGLHFHDLRATALTWLAKRVDVMTLARISGHTDINMLYNTYYRETAEDVAARI</sequence>
<dbReference type="GO" id="GO:0015074">
    <property type="term" value="P:DNA integration"/>
    <property type="evidence" value="ECO:0007669"/>
    <property type="project" value="UniProtKB-KW"/>
</dbReference>
<accession>A0A1V0BI58</accession>
<dbReference type="PANTHER" id="PTHR30349">
    <property type="entry name" value="PHAGE INTEGRASE-RELATED"/>
    <property type="match status" value="1"/>
</dbReference>
<name>A0A1V0BI58_9BURK</name>
<dbReference type="EMBL" id="CP020121">
    <property type="protein sequence ID" value="AQZ99620.1"/>
    <property type="molecule type" value="Genomic_DNA"/>
</dbReference>
<reference evidence="4 5" key="1">
    <citation type="submission" date="2017-03" db="EMBL/GenBank/DDBJ databases">
        <title>Rapid Whole Genome Sequencing of Comamonas kerstersii Causing Continuous ambulatory Peritoneal Dialysis-Associated Peritonitis.</title>
        <authorList>
            <person name="Zheng B."/>
        </authorList>
    </citation>
    <scope>NUCLEOTIDE SEQUENCE [LARGE SCALE GENOMIC DNA]</scope>
    <source>
        <strain evidence="4 5">8943</strain>
    </source>
</reference>
<dbReference type="Proteomes" id="UP000242792">
    <property type="component" value="Chromosome"/>
</dbReference>
<dbReference type="InterPro" id="IPR050090">
    <property type="entry name" value="Tyrosine_recombinase_XerCD"/>
</dbReference>
<organism evidence="4 5">
    <name type="scientific">Comamonas kerstersii</name>
    <dbReference type="NCBI Taxonomy" id="225992"/>
    <lineage>
        <taxon>Bacteria</taxon>
        <taxon>Pseudomonadati</taxon>
        <taxon>Pseudomonadota</taxon>
        <taxon>Betaproteobacteria</taxon>
        <taxon>Burkholderiales</taxon>
        <taxon>Comamonadaceae</taxon>
        <taxon>Comamonas</taxon>
    </lineage>
</organism>
<dbReference type="GO" id="GO:0006310">
    <property type="term" value="P:DNA recombination"/>
    <property type="evidence" value="ECO:0007669"/>
    <property type="project" value="UniProtKB-KW"/>
</dbReference>
<evidence type="ECO:0000259" key="3">
    <source>
        <dbReference type="PROSITE" id="PS51898"/>
    </source>
</evidence>
<dbReference type="SUPFAM" id="SSF56349">
    <property type="entry name" value="DNA breaking-rejoining enzymes"/>
    <property type="match status" value="1"/>
</dbReference>
<keyword evidence="1" id="KW-0229">DNA integration</keyword>
<dbReference type="Gene3D" id="1.10.443.10">
    <property type="entry name" value="Intergrase catalytic core"/>
    <property type="match status" value="1"/>
</dbReference>
<evidence type="ECO:0000313" key="5">
    <source>
        <dbReference type="Proteomes" id="UP000242792"/>
    </source>
</evidence>
<feature type="domain" description="Tyr recombinase" evidence="3">
    <location>
        <begin position="157"/>
        <end position="338"/>
    </location>
</feature>
<evidence type="ECO:0000256" key="1">
    <source>
        <dbReference type="ARBA" id="ARBA00022908"/>
    </source>
</evidence>
<dbReference type="InterPro" id="IPR002104">
    <property type="entry name" value="Integrase_catalytic"/>
</dbReference>
<dbReference type="InterPro" id="IPR013762">
    <property type="entry name" value="Integrase-like_cat_sf"/>
</dbReference>
<gene>
    <name evidence="4" type="ORF">B5M06_16570</name>
</gene>
<protein>
    <submittedName>
        <fullName evidence="4">Integrase</fullName>
    </submittedName>
</protein>
<dbReference type="InterPro" id="IPR011010">
    <property type="entry name" value="DNA_brk_join_enz"/>
</dbReference>
<evidence type="ECO:0000313" key="4">
    <source>
        <dbReference type="EMBL" id="AQZ99620.1"/>
    </source>
</evidence>